<reference evidence="2" key="1">
    <citation type="submission" date="2020-05" db="EMBL/GenBank/DDBJ databases">
        <authorList>
            <person name="Chiriac C."/>
            <person name="Salcher M."/>
            <person name="Ghai R."/>
            <person name="Kavagutti S V."/>
        </authorList>
    </citation>
    <scope>NUCLEOTIDE SEQUENCE</scope>
</reference>
<dbReference type="InterPro" id="IPR038726">
    <property type="entry name" value="PDDEXK_AddAB-type"/>
</dbReference>
<protein>
    <submittedName>
        <fullName evidence="2">Unannotated protein</fullName>
    </submittedName>
</protein>
<name>A0A6J6D8L4_9ZZZZ</name>
<dbReference type="InterPro" id="IPR011604">
    <property type="entry name" value="PDDEXK-like_dom_sf"/>
</dbReference>
<dbReference type="Gene3D" id="3.90.320.10">
    <property type="match status" value="1"/>
</dbReference>
<proteinExistence type="predicted"/>
<evidence type="ECO:0000313" key="2">
    <source>
        <dbReference type="EMBL" id="CAB4559626.1"/>
    </source>
</evidence>
<sequence length="274" mass="30240">MSFAVPTSLSPSRVDAFTSCPMAFRFASIEKLPEPPSPHATKGSLVHRALELLFTHPADERVGEVVEWSFRRAVDEYAVDPEFVLLGLDAAAAQAFVDDAWTLVQAYLRMEDPTRVRDIGLELRLEAQVGDLTLRGIIDRLELGPEGELIVTDYKTGRSPSLAYEQRRLGGVHFYSFLCESVLGQRPAAIRLMYLRSGETITAVPSEQSVRFITTRTTAVWKAVEKACTTGDFRPRQGPLCSSCAFQTWCPAFGGDPERARVEAPEAFGRLAAA</sequence>
<gene>
    <name evidence="2" type="ORF">UFOPK1493_01681</name>
</gene>
<evidence type="ECO:0000259" key="1">
    <source>
        <dbReference type="Pfam" id="PF12705"/>
    </source>
</evidence>
<organism evidence="2">
    <name type="scientific">freshwater metagenome</name>
    <dbReference type="NCBI Taxonomy" id="449393"/>
    <lineage>
        <taxon>unclassified sequences</taxon>
        <taxon>metagenomes</taxon>
        <taxon>ecological metagenomes</taxon>
    </lineage>
</organism>
<dbReference type="AlphaFoldDB" id="A0A6J6D8L4"/>
<accession>A0A6J6D8L4</accession>
<feature type="domain" description="PD-(D/E)XK endonuclease-like" evidence="1">
    <location>
        <begin position="8"/>
        <end position="251"/>
    </location>
</feature>
<dbReference type="EMBL" id="CAEZSR010000054">
    <property type="protein sequence ID" value="CAB4559626.1"/>
    <property type="molecule type" value="Genomic_DNA"/>
</dbReference>
<dbReference type="Pfam" id="PF12705">
    <property type="entry name" value="PDDEXK_1"/>
    <property type="match status" value="1"/>
</dbReference>